<gene>
    <name evidence="2" type="ORF">QWY28_20110</name>
</gene>
<reference evidence="2" key="1">
    <citation type="submission" date="2023-06" db="EMBL/GenBank/DDBJ databases">
        <title>Draft genome sequence of Nocardioides sp. SOB77.</title>
        <authorList>
            <person name="Zhang G."/>
        </authorList>
    </citation>
    <scope>NUCLEOTIDE SEQUENCE</scope>
    <source>
        <strain evidence="2">SOB77</strain>
    </source>
</reference>
<accession>A0ABT8FL89</accession>
<keyword evidence="3" id="KW-1185">Reference proteome</keyword>
<name>A0ABT8FL89_9ACTN</name>
<keyword evidence="1" id="KW-0472">Membrane</keyword>
<dbReference type="Proteomes" id="UP001168620">
    <property type="component" value="Unassembled WGS sequence"/>
</dbReference>
<comment type="caution">
    <text evidence="2">The sequence shown here is derived from an EMBL/GenBank/DDBJ whole genome shotgun (WGS) entry which is preliminary data.</text>
</comment>
<sequence>MTAPEASPSPAAAPSGRGRAVVALVGLALVAAAATAGWWSWAGSATDDLSVTVARPRCEGAAVRARDDAIEARPGMRCRVTATIANGGGGSVRVDHVDWPYLGSGAQPVVRAAAADGLADEPRDALHARLVVDRELAGGEALRVHVDVVFRRQGCMSAGTFSADGFPTVALSRLGRDLEVRADHRLLVARRADWDGCGR</sequence>
<evidence type="ECO:0000256" key="1">
    <source>
        <dbReference type="SAM" id="Phobius"/>
    </source>
</evidence>
<dbReference type="EMBL" id="JAUHJQ010000011">
    <property type="protein sequence ID" value="MDN4175280.1"/>
    <property type="molecule type" value="Genomic_DNA"/>
</dbReference>
<protein>
    <recommendedName>
        <fullName evidence="4">DUF4333 domain-containing protein</fullName>
    </recommendedName>
</protein>
<keyword evidence="1" id="KW-0812">Transmembrane</keyword>
<dbReference type="RefSeq" id="WP_300954471.1">
    <property type="nucleotide sequence ID" value="NZ_JAUHJQ010000011.1"/>
</dbReference>
<evidence type="ECO:0000313" key="2">
    <source>
        <dbReference type="EMBL" id="MDN4175280.1"/>
    </source>
</evidence>
<evidence type="ECO:0000313" key="3">
    <source>
        <dbReference type="Proteomes" id="UP001168620"/>
    </source>
</evidence>
<organism evidence="2 3">
    <name type="scientific">Nocardioides oceani</name>
    <dbReference type="NCBI Taxonomy" id="3058369"/>
    <lineage>
        <taxon>Bacteria</taxon>
        <taxon>Bacillati</taxon>
        <taxon>Actinomycetota</taxon>
        <taxon>Actinomycetes</taxon>
        <taxon>Propionibacteriales</taxon>
        <taxon>Nocardioidaceae</taxon>
        <taxon>Nocardioides</taxon>
    </lineage>
</organism>
<keyword evidence="1" id="KW-1133">Transmembrane helix</keyword>
<proteinExistence type="predicted"/>
<feature type="transmembrane region" description="Helical" evidence="1">
    <location>
        <begin position="21"/>
        <end position="41"/>
    </location>
</feature>
<evidence type="ECO:0008006" key="4">
    <source>
        <dbReference type="Google" id="ProtNLM"/>
    </source>
</evidence>